<dbReference type="AlphaFoldDB" id="A0A0D2NJB9"/>
<dbReference type="eggNOG" id="KOG2401">
    <property type="taxonomic scope" value="Eukaryota"/>
</dbReference>
<dbReference type="Proteomes" id="UP000032304">
    <property type="component" value="Chromosome 2"/>
</dbReference>
<dbReference type="KEGG" id="gra:105779264"/>
<proteinExistence type="predicted"/>
<sequence length="529" mass="59040">MNCRFDLIRMKGVSISSNPNEAALKELLDAFGSKFSLEDIATAYYEAKGNVSITADILYARNNGRTSKEAIDTYENKSAGANTTSVKLLSGWESETAASPKYTSSNLSSEALKSKRGSVSMGSVSSLIGKNYVKPRPSRMDSPDTTKPVKIDSKEFPASLIWNEEAPSCRTTRNNTTNGDLEKFLFEMLGDGFQLDKSVIQEVLDCCGFDVDKSMDKLLDMSASTLEKSDDVIGIAAEKITGNCLDQTFLIREKLQSKEFSQSTLCSEEATPMIRNSKRSPRGNQDKAALEKEILQALFTVPERSGEETKGNNAVREIRRSMALGELVTEPLKDTDISFPTVVEMLKVPKDVEDGPDDNEITYDSLRQAVKEYWVTMKEYYKSAAEAYTSGDKARATELMELGHFFNKRAREADEKSSAKMLESSCSEEEIMSLDLRDFEPKEALSLLRTHLLSISGIPTFKYLRIIVGTIEEDTKKGARRRLIMRQLEKESIKWTEEENGRIILIQVDVINPKNLSFAKKNQTNLGSS</sequence>
<dbReference type="EMBL" id="CM001741">
    <property type="protein sequence ID" value="KJB13395.1"/>
    <property type="molecule type" value="Genomic_DNA"/>
</dbReference>
<dbReference type="OrthoDB" id="1928104at2759"/>
<dbReference type="SMART" id="SM01162">
    <property type="entry name" value="DUF1771"/>
    <property type="match status" value="1"/>
</dbReference>
<protein>
    <recommendedName>
        <fullName evidence="1">DUF1771 domain-containing protein</fullName>
    </recommendedName>
</protein>
<gene>
    <name evidence="2" type="ORF">B456_002G072300</name>
</gene>
<accession>A0A0D2NJB9</accession>
<dbReference type="Gramene" id="KJB13395">
    <property type="protein sequence ID" value="KJB13395"/>
    <property type="gene ID" value="B456_002G072300"/>
</dbReference>
<evidence type="ECO:0000313" key="2">
    <source>
        <dbReference type="EMBL" id="KJB13398.1"/>
    </source>
</evidence>
<dbReference type="Gramene" id="KJB13398">
    <property type="protein sequence ID" value="KJB13398"/>
    <property type="gene ID" value="B456_002G072300"/>
</dbReference>
<dbReference type="Pfam" id="PF24767">
    <property type="entry name" value="UBA_At5g58720"/>
    <property type="match status" value="1"/>
</dbReference>
<organism evidence="2 3">
    <name type="scientific">Gossypium raimondii</name>
    <name type="common">Peruvian cotton</name>
    <name type="synonym">Gossypium klotzschianum subsp. raimondii</name>
    <dbReference type="NCBI Taxonomy" id="29730"/>
    <lineage>
        <taxon>Eukaryota</taxon>
        <taxon>Viridiplantae</taxon>
        <taxon>Streptophyta</taxon>
        <taxon>Embryophyta</taxon>
        <taxon>Tracheophyta</taxon>
        <taxon>Spermatophyta</taxon>
        <taxon>Magnoliopsida</taxon>
        <taxon>eudicotyledons</taxon>
        <taxon>Gunneridae</taxon>
        <taxon>Pentapetalae</taxon>
        <taxon>rosids</taxon>
        <taxon>malvids</taxon>
        <taxon>Malvales</taxon>
        <taxon>Malvaceae</taxon>
        <taxon>Malvoideae</taxon>
        <taxon>Gossypium</taxon>
    </lineage>
</organism>
<dbReference type="Pfam" id="PF08590">
    <property type="entry name" value="DUF1771"/>
    <property type="match status" value="1"/>
</dbReference>
<dbReference type="STRING" id="29730.A0A0D2NJB9"/>
<evidence type="ECO:0000259" key="1">
    <source>
        <dbReference type="SMART" id="SM01162"/>
    </source>
</evidence>
<dbReference type="EMBL" id="CM001741">
    <property type="protein sequence ID" value="KJB13397.1"/>
    <property type="molecule type" value="Genomic_DNA"/>
</dbReference>
<dbReference type="InterPro" id="IPR056254">
    <property type="entry name" value="At5g58720/SDE5-like_UBA-like"/>
</dbReference>
<reference evidence="2 3" key="1">
    <citation type="journal article" date="2012" name="Nature">
        <title>Repeated polyploidization of Gossypium genomes and the evolution of spinnable cotton fibres.</title>
        <authorList>
            <person name="Paterson A.H."/>
            <person name="Wendel J.F."/>
            <person name="Gundlach H."/>
            <person name="Guo H."/>
            <person name="Jenkins J."/>
            <person name="Jin D."/>
            <person name="Llewellyn D."/>
            <person name="Showmaker K.C."/>
            <person name="Shu S."/>
            <person name="Udall J."/>
            <person name="Yoo M.J."/>
            <person name="Byers R."/>
            <person name="Chen W."/>
            <person name="Doron-Faigenboim A."/>
            <person name="Duke M.V."/>
            <person name="Gong L."/>
            <person name="Grimwood J."/>
            <person name="Grover C."/>
            <person name="Grupp K."/>
            <person name="Hu G."/>
            <person name="Lee T.H."/>
            <person name="Li J."/>
            <person name="Lin L."/>
            <person name="Liu T."/>
            <person name="Marler B.S."/>
            <person name="Page J.T."/>
            <person name="Roberts A.W."/>
            <person name="Romanel E."/>
            <person name="Sanders W.S."/>
            <person name="Szadkowski E."/>
            <person name="Tan X."/>
            <person name="Tang H."/>
            <person name="Xu C."/>
            <person name="Wang J."/>
            <person name="Wang Z."/>
            <person name="Zhang D."/>
            <person name="Zhang L."/>
            <person name="Ashrafi H."/>
            <person name="Bedon F."/>
            <person name="Bowers J.E."/>
            <person name="Brubaker C.L."/>
            <person name="Chee P.W."/>
            <person name="Das S."/>
            <person name="Gingle A.R."/>
            <person name="Haigler C.H."/>
            <person name="Harker D."/>
            <person name="Hoffmann L.V."/>
            <person name="Hovav R."/>
            <person name="Jones D.C."/>
            <person name="Lemke C."/>
            <person name="Mansoor S."/>
            <person name="ur Rahman M."/>
            <person name="Rainville L.N."/>
            <person name="Rambani A."/>
            <person name="Reddy U.K."/>
            <person name="Rong J.K."/>
            <person name="Saranga Y."/>
            <person name="Scheffler B.E."/>
            <person name="Scheffler J.A."/>
            <person name="Stelly D.M."/>
            <person name="Triplett B.A."/>
            <person name="Van Deynze A."/>
            <person name="Vaslin M.F."/>
            <person name="Waghmare V.N."/>
            <person name="Walford S.A."/>
            <person name="Wright R.J."/>
            <person name="Zaki E.A."/>
            <person name="Zhang T."/>
            <person name="Dennis E.S."/>
            <person name="Mayer K.F."/>
            <person name="Peterson D.G."/>
            <person name="Rokhsar D.S."/>
            <person name="Wang X."/>
            <person name="Schmutz J."/>
        </authorList>
    </citation>
    <scope>NUCLEOTIDE SEQUENCE [LARGE SCALE GENOMIC DNA]</scope>
</reference>
<feature type="domain" description="DUF1771" evidence="1">
    <location>
        <begin position="362"/>
        <end position="427"/>
    </location>
</feature>
<name>A0A0D2NJB9_GOSRA</name>
<keyword evidence="3" id="KW-1185">Reference proteome</keyword>
<evidence type="ECO:0000313" key="3">
    <source>
        <dbReference type="Proteomes" id="UP000032304"/>
    </source>
</evidence>
<dbReference type="PANTHER" id="PTHR47872">
    <property type="entry name" value="NUCLEAR RNA EXPORT FACTOR SDE5-RELATED"/>
    <property type="match status" value="1"/>
</dbReference>
<dbReference type="InterPro" id="IPR013899">
    <property type="entry name" value="DUF1771"/>
</dbReference>
<dbReference type="Gene3D" id="1.10.8.10">
    <property type="entry name" value="DNA helicase RuvA subunit, C-terminal domain"/>
    <property type="match status" value="1"/>
</dbReference>
<dbReference type="EMBL" id="CM001741">
    <property type="protein sequence ID" value="KJB13398.1"/>
    <property type="molecule type" value="Genomic_DNA"/>
</dbReference>
<dbReference type="Gramene" id="KJB13397">
    <property type="protein sequence ID" value="KJB13397"/>
    <property type="gene ID" value="B456_002G072300"/>
</dbReference>
<dbReference type="PANTHER" id="PTHR47872:SF1">
    <property type="entry name" value="NUCLEAR RNA EXPORT FACTOR SDE5-RELATED"/>
    <property type="match status" value="1"/>
</dbReference>